<dbReference type="Proteomes" id="UP001183246">
    <property type="component" value="Unassembled WGS sequence"/>
</dbReference>
<keyword evidence="2" id="KW-1185">Reference proteome</keyword>
<gene>
    <name evidence="1" type="ORF">RM590_29965</name>
</gene>
<name>A0ABU2N128_9ACTN</name>
<dbReference type="RefSeq" id="WP_311707895.1">
    <property type="nucleotide sequence ID" value="NZ_JAVREL010000023.1"/>
</dbReference>
<evidence type="ECO:0000313" key="1">
    <source>
        <dbReference type="EMBL" id="MDT0346778.1"/>
    </source>
</evidence>
<dbReference type="EMBL" id="JAVREL010000023">
    <property type="protein sequence ID" value="MDT0346778.1"/>
    <property type="molecule type" value="Genomic_DNA"/>
</dbReference>
<sequence>MARSSLPSVRLSADDREWLTRIVRTGAHPAQEVRRSRILLELDESVGEPPGRRAVAERVGVDPQTITNVARAYIGHDGDVGATIRRKKRSTPPVEPIVTGEVEARLIALGCSTPPAGRSRWSLRLLEKQVALMDDMPDLDHSTIGRIFEKRRFVLI</sequence>
<comment type="caution">
    <text evidence="1">The sequence shown here is derived from an EMBL/GenBank/DDBJ whole genome shotgun (WGS) entry which is preliminary data.</text>
</comment>
<protein>
    <submittedName>
        <fullName evidence="1">Helix-turn-helix domain-containing protein</fullName>
    </submittedName>
</protein>
<evidence type="ECO:0000313" key="2">
    <source>
        <dbReference type="Proteomes" id="UP001183246"/>
    </source>
</evidence>
<accession>A0ABU2N128</accession>
<organism evidence="1 2">
    <name type="scientific">Streptomyces litchfieldiae</name>
    <dbReference type="NCBI Taxonomy" id="3075543"/>
    <lineage>
        <taxon>Bacteria</taxon>
        <taxon>Bacillati</taxon>
        <taxon>Actinomycetota</taxon>
        <taxon>Actinomycetes</taxon>
        <taxon>Kitasatosporales</taxon>
        <taxon>Streptomycetaceae</taxon>
        <taxon>Streptomyces</taxon>
    </lineage>
</organism>
<proteinExistence type="predicted"/>
<reference evidence="2" key="1">
    <citation type="submission" date="2023-07" db="EMBL/GenBank/DDBJ databases">
        <title>30 novel species of actinomycetes from the DSMZ collection.</title>
        <authorList>
            <person name="Nouioui I."/>
        </authorList>
    </citation>
    <scope>NUCLEOTIDE SEQUENCE [LARGE SCALE GENOMIC DNA]</scope>
    <source>
        <strain evidence="2">DSM 44938</strain>
    </source>
</reference>